<keyword evidence="2" id="KW-1185">Reference proteome</keyword>
<accession>A0A841E1V7</accession>
<dbReference type="Proteomes" id="UP000578077">
    <property type="component" value="Unassembled WGS sequence"/>
</dbReference>
<organism evidence="1 2">
    <name type="scientific">Streptomonospora salina</name>
    <dbReference type="NCBI Taxonomy" id="104205"/>
    <lineage>
        <taxon>Bacteria</taxon>
        <taxon>Bacillati</taxon>
        <taxon>Actinomycetota</taxon>
        <taxon>Actinomycetes</taxon>
        <taxon>Streptosporangiales</taxon>
        <taxon>Nocardiopsidaceae</taxon>
        <taxon>Streptomonospora</taxon>
    </lineage>
</organism>
<dbReference type="EMBL" id="JACHLY010000001">
    <property type="protein sequence ID" value="MBB5996682.1"/>
    <property type="molecule type" value="Genomic_DNA"/>
</dbReference>
<dbReference type="AlphaFoldDB" id="A0A841E1V7"/>
<evidence type="ECO:0000313" key="2">
    <source>
        <dbReference type="Proteomes" id="UP000578077"/>
    </source>
</evidence>
<comment type="caution">
    <text evidence="1">The sequence shown here is derived from an EMBL/GenBank/DDBJ whole genome shotgun (WGS) entry which is preliminary data.</text>
</comment>
<sequence length="64" mass="6762">MSPESLIHVVPFCKTGGIRGPTGAEPRAEASVQVNRTSAGALPGWTVAPADRHHAYHTEGARTR</sequence>
<gene>
    <name evidence="1" type="ORF">HNR25_000433</name>
</gene>
<proteinExistence type="predicted"/>
<protein>
    <submittedName>
        <fullName evidence="1">Uncharacterized protein</fullName>
    </submittedName>
</protein>
<name>A0A841E1V7_9ACTN</name>
<reference evidence="1 2" key="1">
    <citation type="submission" date="2020-08" db="EMBL/GenBank/DDBJ databases">
        <title>Sequencing the genomes of 1000 actinobacteria strains.</title>
        <authorList>
            <person name="Klenk H.-P."/>
        </authorList>
    </citation>
    <scope>NUCLEOTIDE SEQUENCE [LARGE SCALE GENOMIC DNA]</scope>
    <source>
        <strain evidence="1 2">DSM 44593</strain>
    </source>
</reference>
<evidence type="ECO:0000313" key="1">
    <source>
        <dbReference type="EMBL" id="MBB5996682.1"/>
    </source>
</evidence>